<dbReference type="InterPro" id="IPR036383">
    <property type="entry name" value="TSP1_rpt_sf"/>
</dbReference>
<evidence type="ECO:0000256" key="1">
    <source>
        <dbReference type="SAM" id="SignalP"/>
    </source>
</evidence>
<dbReference type="Proteomes" id="UP000835052">
    <property type="component" value="Unassembled WGS sequence"/>
</dbReference>
<name>A0A8S1HJC9_9PELO</name>
<feature type="chain" id="PRO_5035915319" evidence="1">
    <location>
        <begin position="23"/>
        <end position="128"/>
    </location>
</feature>
<reference evidence="2" key="1">
    <citation type="submission" date="2020-10" db="EMBL/GenBank/DDBJ databases">
        <authorList>
            <person name="Kikuchi T."/>
        </authorList>
    </citation>
    <scope>NUCLEOTIDE SEQUENCE</scope>
    <source>
        <strain evidence="2">NKZ352</strain>
    </source>
</reference>
<protein>
    <submittedName>
        <fullName evidence="2">Uncharacterized protein</fullName>
    </submittedName>
</protein>
<dbReference type="PANTHER" id="PTHR31507">
    <property type="entry name" value="PROTEIN CBG15923"/>
    <property type="match status" value="1"/>
</dbReference>
<dbReference type="AlphaFoldDB" id="A0A8S1HJC9"/>
<gene>
    <name evidence="2" type="ORF">CAUJ_LOCUS11743</name>
</gene>
<proteinExistence type="predicted"/>
<comment type="caution">
    <text evidence="2">The sequence shown here is derived from an EMBL/GenBank/DDBJ whole genome shotgun (WGS) entry which is preliminary data.</text>
</comment>
<dbReference type="PANTHER" id="PTHR31507:SF11">
    <property type="entry name" value="THROMBOSPONDIN TYPE 1 DOMAIN PROTEIN"/>
    <property type="match status" value="1"/>
</dbReference>
<keyword evidence="1" id="KW-0732">Signal</keyword>
<dbReference type="EMBL" id="CAJGYM010000061">
    <property type="protein sequence ID" value="CAD6195824.1"/>
    <property type="molecule type" value="Genomic_DNA"/>
</dbReference>
<dbReference type="Pfam" id="PF00090">
    <property type="entry name" value="TSP_1"/>
    <property type="match status" value="1"/>
</dbReference>
<dbReference type="SMART" id="SM00209">
    <property type="entry name" value="TSP1"/>
    <property type="match status" value="1"/>
</dbReference>
<organism evidence="2 3">
    <name type="scientific">Caenorhabditis auriculariae</name>
    <dbReference type="NCBI Taxonomy" id="2777116"/>
    <lineage>
        <taxon>Eukaryota</taxon>
        <taxon>Metazoa</taxon>
        <taxon>Ecdysozoa</taxon>
        <taxon>Nematoda</taxon>
        <taxon>Chromadorea</taxon>
        <taxon>Rhabditida</taxon>
        <taxon>Rhabditina</taxon>
        <taxon>Rhabditomorpha</taxon>
        <taxon>Rhabditoidea</taxon>
        <taxon>Rhabditidae</taxon>
        <taxon>Peloderinae</taxon>
        <taxon>Caenorhabditis</taxon>
    </lineage>
</organism>
<evidence type="ECO:0000313" key="3">
    <source>
        <dbReference type="Proteomes" id="UP000835052"/>
    </source>
</evidence>
<feature type="signal peptide" evidence="1">
    <location>
        <begin position="1"/>
        <end position="22"/>
    </location>
</feature>
<dbReference type="Gene3D" id="2.20.100.10">
    <property type="entry name" value="Thrombospondin type-1 (TSP1) repeat"/>
    <property type="match status" value="1"/>
</dbReference>
<evidence type="ECO:0000313" key="2">
    <source>
        <dbReference type="EMBL" id="CAD6195824.1"/>
    </source>
</evidence>
<sequence length="128" mass="13784">MNSGRVWVRIVFLVTFFQLSKSQDVWGIVLPTISPQASTSCTTAAWLAWSDWSSCSDTCGSCGVHLRTRTCLTTDSSCTCAGSATDVEYCNLEICRYPRSTCCYNLKVTALSGKFACLSTSPAPAPTA</sequence>
<dbReference type="SUPFAM" id="SSF82895">
    <property type="entry name" value="TSP-1 type 1 repeat"/>
    <property type="match status" value="1"/>
</dbReference>
<dbReference type="PROSITE" id="PS50092">
    <property type="entry name" value="TSP1"/>
    <property type="match status" value="1"/>
</dbReference>
<dbReference type="OrthoDB" id="5876856at2759"/>
<accession>A0A8S1HJC9</accession>
<keyword evidence="3" id="KW-1185">Reference proteome</keyword>
<dbReference type="InterPro" id="IPR000884">
    <property type="entry name" value="TSP1_rpt"/>
</dbReference>